<dbReference type="SUPFAM" id="SSF53383">
    <property type="entry name" value="PLP-dependent transferases"/>
    <property type="match status" value="1"/>
</dbReference>
<dbReference type="EC" id="2.6.1.-" evidence="4"/>
<evidence type="ECO:0000256" key="3">
    <source>
        <dbReference type="ARBA" id="ARBA00022679"/>
    </source>
</evidence>
<protein>
    <recommendedName>
        <fullName evidence="4">Aminotransferase</fullName>
        <ecNumber evidence="4">2.6.1.-</ecNumber>
    </recommendedName>
</protein>
<name>A0A1I0CQI9_9BACI</name>
<dbReference type="PROSITE" id="PS00105">
    <property type="entry name" value="AA_TRANSFER_CLASS_1"/>
    <property type="match status" value="1"/>
</dbReference>
<dbReference type="RefSeq" id="WP_093132990.1">
    <property type="nucleotide sequence ID" value="NZ_FOHJ01000003.1"/>
</dbReference>
<evidence type="ECO:0000256" key="1">
    <source>
        <dbReference type="ARBA" id="ARBA00001933"/>
    </source>
</evidence>
<dbReference type="EMBL" id="FOHJ01000003">
    <property type="protein sequence ID" value="SET22033.1"/>
    <property type="molecule type" value="Genomic_DNA"/>
</dbReference>
<dbReference type="InterPro" id="IPR015424">
    <property type="entry name" value="PyrdxlP-dep_Trfase"/>
</dbReference>
<dbReference type="PANTHER" id="PTHR42832">
    <property type="entry name" value="AMINO ACID AMINOTRANSFERASE"/>
    <property type="match status" value="1"/>
</dbReference>
<dbReference type="Gene3D" id="3.90.1150.10">
    <property type="entry name" value="Aspartate Aminotransferase, domain 1"/>
    <property type="match status" value="1"/>
</dbReference>
<evidence type="ECO:0000256" key="4">
    <source>
        <dbReference type="RuleBase" id="RU000481"/>
    </source>
</evidence>
<evidence type="ECO:0000313" key="7">
    <source>
        <dbReference type="Proteomes" id="UP000199095"/>
    </source>
</evidence>
<evidence type="ECO:0000313" key="6">
    <source>
        <dbReference type="EMBL" id="SET22033.1"/>
    </source>
</evidence>
<dbReference type="Pfam" id="PF00155">
    <property type="entry name" value="Aminotran_1_2"/>
    <property type="match status" value="1"/>
</dbReference>
<keyword evidence="3 4" id="KW-0808">Transferase</keyword>
<organism evidence="6 7">
    <name type="scientific">Salinibacillus kushneri</name>
    <dbReference type="NCBI Taxonomy" id="237682"/>
    <lineage>
        <taxon>Bacteria</taxon>
        <taxon>Bacillati</taxon>
        <taxon>Bacillota</taxon>
        <taxon>Bacilli</taxon>
        <taxon>Bacillales</taxon>
        <taxon>Bacillaceae</taxon>
        <taxon>Salinibacillus</taxon>
    </lineage>
</organism>
<dbReference type="InterPro" id="IPR004839">
    <property type="entry name" value="Aminotransferase_I/II_large"/>
</dbReference>
<dbReference type="AlphaFoldDB" id="A0A1I0CQI9"/>
<dbReference type="InterPro" id="IPR050881">
    <property type="entry name" value="LL-DAP_aminotransferase"/>
</dbReference>
<dbReference type="Gene3D" id="3.40.640.10">
    <property type="entry name" value="Type I PLP-dependent aspartate aminotransferase-like (Major domain)"/>
    <property type="match status" value="1"/>
</dbReference>
<feature type="domain" description="Aminotransferase class I/classII large" evidence="5">
    <location>
        <begin position="32"/>
        <end position="382"/>
    </location>
</feature>
<evidence type="ECO:0000256" key="2">
    <source>
        <dbReference type="ARBA" id="ARBA00022576"/>
    </source>
</evidence>
<comment type="cofactor">
    <cofactor evidence="1 4">
        <name>pyridoxal 5'-phosphate</name>
        <dbReference type="ChEBI" id="CHEBI:597326"/>
    </cofactor>
</comment>
<dbReference type="GO" id="GO:0008483">
    <property type="term" value="F:transaminase activity"/>
    <property type="evidence" value="ECO:0007669"/>
    <property type="project" value="UniProtKB-KW"/>
</dbReference>
<dbReference type="OrthoDB" id="9802328at2"/>
<evidence type="ECO:0000259" key="5">
    <source>
        <dbReference type="Pfam" id="PF00155"/>
    </source>
</evidence>
<accession>A0A1I0CQI9</accession>
<gene>
    <name evidence="6" type="ORF">SAMN05421676_103259</name>
</gene>
<sequence length="390" mass="43160">MEYVSEKLKTLPPYLFSQIQKKKKQLENEGMDIIDLGIGAPDLPTPKFIIDCLVREVQKPENHRYSPYAGSEDFRQAVAHFYQKQYGVMLDPDREVLPLIGSKEGIAHFISAVINPGEKVLVPNPGYPVYRSAVHLAGGKIENLNLLAEENYEPEFARLSEEGVREVKLMLLNYPSNPTAATANEKTFMKAITFAEQNQIPIAHDAAYGLTTFEGYQAPSILQISEAKEYAVEFGSLSKSFNMTGWRIGYVVGNQDLIKALSTYKSNVDTSQFLPIQIAAATALNSDLSVVSNHNAIYQKRRNKLLEALRLIGIHASKPLGTFFIWSPVPRGYSSMAFADRLLTELGVIVTPGIAFGPAGEGYFRVSLSVPNERLDEAVARIKQLQMGGG</sequence>
<dbReference type="InterPro" id="IPR004838">
    <property type="entry name" value="NHTrfase_class1_PyrdxlP-BS"/>
</dbReference>
<dbReference type="GO" id="GO:0030170">
    <property type="term" value="F:pyridoxal phosphate binding"/>
    <property type="evidence" value="ECO:0007669"/>
    <property type="project" value="InterPro"/>
</dbReference>
<dbReference type="CDD" id="cd00609">
    <property type="entry name" value="AAT_like"/>
    <property type="match status" value="1"/>
</dbReference>
<keyword evidence="7" id="KW-1185">Reference proteome</keyword>
<comment type="similarity">
    <text evidence="4">Belongs to the class-I pyridoxal-phosphate-dependent aminotransferase family.</text>
</comment>
<dbReference type="STRING" id="237682.SAMN05421676_103259"/>
<proteinExistence type="inferred from homology"/>
<reference evidence="7" key="1">
    <citation type="submission" date="2016-10" db="EMBL/GenBank/DDBJ databases">
        <authorList>
            <person name="Varghese N."/>
            <person name="Submissions S."/>
        </authorList>
    </citation>
    <scope>NUCLEOTIDE SEQUENCE [LARGE SCALE GENOMIC DNA]</scope>
    <source>
        <strain evidence="7">CGMCC 1.3566</strain>
    </source>
</reference>
<dbReference type="Proteomes" id="UP000199095">
    <property type="component" value="Unassembled WGS sequence"/>
</dbReference>
<dbReference type="InterPro" id="IPR015422">
    <property type="entry name" value="PyrdxlP-dep_Trfase_small"/>
</dbReference>
<dbReference type="PANTHER" id="PTHR42832:SF3">
    <property type="entry name" value="L-GLUTAMINE--4-(METHYLSULFANYL)-2-OXOBUTANOATE AMINOTRANSFERASE"/>
    <property type="match status" value="1"/>
</dbReference>
<dbReference type="InterPro" id="IPR015421">
    <property type="entry name" value="PyrdxlP-dep_Trfase_major"/>
</dbReference>
<keyword evidence="2 4" id="KW-0032">Aminotransferase</keyword>